<sequence>MMQHGLQPLNPYQADGATPFGSTGLPLAPAKPMTVRYGALSSSRVISAHTAEGLLRVPAPADQASLSRSTSVSGLTSVSCSPTLRGSHRAEVLVEVCTSGPSVEVPVEVMPAQRAPLAQLDGSRKTLSVARVPSTTASTITCSRRSPSSYAPSVAEDDVATSIYGDSSDRASDSLSQYMQNCWPGINPDEANRAEEAVDIALKALARAGFIGSAGGGNLDFQMTTAGDSPTGSCDVAPGDHGLDKADNTRAFNYESADRSFSNNSALSVVMMPVVQDPVVGPFSQDTVGSNLIVTDDGCRAARRCGCRESTAIGSMPLQRQAEGLYFEVRVLQTVEGWMGGLGIGITHTKATDLQRIPDKAWRVPSTFIVGYSGCAYVNGKENGCAWQPDNLKPGQRVGCLITGNWRQDMVIYVDGKEVFRIEGSKLREGGLRGEPLYPIVDVCNATLAAELLPRATAPKAARAGAGDALL</sequence>
<dbReference type="InterPro" id="IPR006573">
    <property type="entry name" value="NHR_dom"/>
</dbReference>
<dbReference type="Pfam" id="PF07177">
    <property type="entry name" value="Neuralized"/>
    <property type="match status" value="1"/>
</dbReference>
<evidence type="ECO:0000313" key="2">
    <source>
        <dbReference type="EMBL" id="CAE4574088.1"/>
    </source>
</evidence>
<dbReference type="AlphaFoldDB" id="A0A7S4UDS3"/>
<accession>A0A7S4UDS3</accession>
<evidence type="ECO:0000259" key="1">
    <source>
        <dbReference type="Pfam" id="PF07177"/>
    </source>
</evidence>
<reference evidence="2" key="1">
    <citation type="submission" date="2021-01" db="EMBL/GenBank/DDBJ databases">
        <authorList>
            <person name="Corre E."/>
            <person name="Pelletier E."/>
            <person name="Niang G."/>
            <person name="Scheremetjew M."/>
            <person name="Finn R."/>
            <person name="Kale V."/>
            <person name="Holt S."/>
            <person name="Cochrane G."/>
            <person name="Meng A."/>
            <person name="Brown T."/>
            <person name="Cohen L."/>
        </authorList>
    </citation>
    <scope>NUCLEOTIDE SEQUENCE</scope>
    <source>
        <strain evidence="2">CCMP3105</strain>
    </source>
</reference>
<proteinExistence type="predicted"/>
<dbReference type="InterPro" id="IPR043136">
    <property type="entry name" value="B30.2/SPRY_sf"/>
</dbReference>
<dbReference type="EMBL" id="HBNR01020635">
    <property type="protein sequence ID" value="CAE4574088.1"/>
    <property type="molecule type" value="Transcribed_RNA"/>
</dbReference>
<name>A0A7S4UDS3_9DINO</name>
<feature type="domain" description="NHR" evidence="1">
    <location>
        <begin position="286"/>
        <end position="449"/>
    </location>
</feature>
<dbReference type="Gene3D" id="2.60.120.920">
    <property type="match status" value="1"/>
</dbReference>
<protein>
    <recommendedName>
        <fullName evidence="1">NHR domain-containing protein</fullName>
    </recommendedName>
</protein>
<gene>
    <name evidence="2" type="ORF">AMON00008_LOCUS13707</name>
</gene>
<organism evidence="2">
    <name type="scientific">Alexandrium monilatum</name>
    <dbReference type="NCBI Taxonomy" id="311494"/>
    <lineage>
        <taxon>Eukaryota</taxon>
        <taxon>Sar</taxon>
        <taxon>Alveolata</taxon>
        <taxon>Dinophyceae</taxon>
        <taxon>Gonyaulacales</taxon>
        <taxon>Pyrocystaceae</taxon>
        <taxon>Alexandrium</taxon>
    </lineage>
</organism>